<dbReference type="Pfam" id="PF01369">
    <property type="entry name" value="Sec7"/>
    <property type="match status" value="1"/>
</dbReference>
<dbReference type="VEuPathDB" id="TrichDB:TVAGG3_0943870"/>
<dbReference type="InParanoid" id="A2G6N5"/>
<accession>A2G6N5</accession>
<dbReference type="SMR" id="A2G6N5"/>
<dbReference type="PROSITE" id="PS50190">
    <property type="entry name" value="SEC7"/>
    <property type="match status" value="1"/>
</dbReference>
<gene>
    <name evidence="4" type="ORF">TVAG_333810</name>
</gene>
<dbReference type="InterPro" id="IPR015403">
    <property type="entry name" value="Mon2/Sec7/BIG1-like_HDS"/>
</dbReference>
<dbReference type="KEGG" id="tva:4744833"/>
<dbReference type="VEuPathDB" id="TrichDB:TVAG_333810"/>
<dbReference type="GO" id="GO:0032012">
    <property type="term" value="P:regulation of ARF protein signal transduction"/>
    <property type="evidence" value="ECO:0007669"/>
    <property type="project" value="InterPro"/>
</dbReference>
<protein>
    <submittedName>
        <fullName evidence="4">Sec7 domain containing protein</fullName>
    </submittedName>
</protein>
<dbReference type="InterPro" id="IPR016024">
    <property type="entry name" value="ARM-type_fold"/>
</dbReference>
<dbReference type="SUPFAM" id="SSF48371">
    <property type="entry name" value="ARM repeat"/>
    <property type="match status" value="1"/>
</dbReference>
<dbReference type="GO" id="GO:0005085">
    <property type="term" value="F:guanyl-nucleotide exchange factor activity"/>
    <property type="evidence" value="ECO:0000318"/>
    <property type="project" value="GO_Central"/>
</dbReference>
<dbReference type="GO" id="GO:0005737">
    <property type="term" value="C:cytoplasm"/>
    <property type="evidence" value="ECO:0007669"/>
    <property type="project" value="UniProtKB-SubCell"/>
</dbReference>
<dbReference type="EMBL" id="DS114495">
    <property type="protein sequence ID" value="EAX87182.1"/>
    <property type="molecule type" value="Genomic_DNA"/>
</dbReference>
<reference evidence="4" key="1">
    <citation type="submission" date="2006-10" db="EMBL/GenBank/DDBJ databases">
        <authorList>
            <person name="Amadeo P."/>
            <person name="Zhao Q."/>
            <person name="Wortman J."/>
            <person name="Fraser-Liggett C."/>
            <person name="Carlton J."/>
        </authorList>
    </citation>
    <scope>NUCLEOTIDE SEQUENCE</scope>
    <source>
        <strain evidence="4">G3</strain>
    </source>
</reference>
<dbReference type="Pfam" id="PF09324">
    <property type="entry name" value="Sec7-like_HDS"/>
    <property type="match status" value="1"/>
</dbReference>
<keyword evidence="5" id="KW-1185">Reference proteome</keyword>
<dbReference type="FunCoup" id="A2G6N5">
    <property type="interactions" value="690"/>
</dbReference>
<feature type="domain" description="SEC7" evidence="3">
    <location>
        <begin position="428"/>
        <end position="615"/>
    </location>
</feature>
<dbReference type="STRING" id="5722.A2G6N5"/>
<dbReference type="InterPro" id="IPR035999">
    <property type="entry name" value="Sec7_dom_sf"/>
</dbReference>
<keyword evidence="2" id="KW-0963">Cytoplasm</keyword>
<dbReference type="InterPro" id="IPR000904">
    <property type="entry name" value="Sec7_dom"/>
</dbReference>
<dbReference type="RefSeq" id="XP_001300112.1">
    <property type="nucleotide sequence ID" value="XM_001300111.1"/>
</dbReference>
<dbReference type="PANTHER" id="PTHR10663">
    <property type="entry name" value="GUANYL-NUCLEOTIDE EXCHANGE FACTOR"/>
    <property type="match status" value="1"/>
</dbReference>
<dbReference type="SUPFAM" id="SSF48425">
    <property type="entry name" value="Sec7 domain"/>
    <property type="match status" value="1"/>
</dbReference>
<dbReference type="FunFam" id="1.10.1000.11:FF:000002">
    <property type="entry name" value="Cytohesin 1"/>
    <property type="match status" value="1"/>
</dbReference>
<evidence type="ECO:0000256" key="2">
    <source>
        <dbReference type="ARBA" id="ARBA00022490"/>
    </source>
</evidence>
<organism evidence="4 5">
    <name type="scientific">Trichomonas vaginalis (strain ATCC PRA-98 / G3)</name>
    <dbReference type="NCBI Taxonomy" id="412133"/>
    <lineage>
        <taxon>Eukaryota</taxon>
        <taxon>Metamonada</taxon>
        <taxon>Parabasalia</taxon>
        <taxon>Trichomonadida</taxon>
        <taxon>Trichomonadidae</taxon>
        <taxon>Trichomonas</taxon>
    </lineage>
</organism>
<dbReference type="Gene3D" id="1.10.1000.11">
    <property type="entry name" value="Arf Nucleotide-binding Site Opener,domain 2"/>
    <property type="match status" value="1"/>
</dbReference>
<evidence type="ECO:0000313" key="4">
    <source>
        <dbReference type="EMBL" id="EAX87182.1"/>
    </source>
</evidence>
<reference evidence="4" key="2">
    <citation type="journal article" date="2007" name="Science">
        <title>Draft genome sequence of the sexually transmitted pathogen Trichomonas vaginalis.</title>
        <authorList>
            <person name="Carlton J.M."/>
            <person name="Hirt R.P."/>
            <person name="Silva J.C."/>
            <person name="Delcher A.L."/>
            <person name="Schatz M."/>
            <person name="Zhao Q."/>
            <person name="Wortman J.R."/>
            <person name="Bidwell S.L."/>
            <person name="Alsmark U.C.M."/>
            <person name="Besteiro S."/>
            <person name="Sicheritz-Ponten T."/>
            <person name="Noel C.J."/>
            <person name="Dacks J.B."/>
            <person name="Foster P.G."/>
            <person name="Simillion C."/>
            <person name="Van de Peer Y."/>
            <person name="Miranda-Saavedra D."/>
            <person name="Barton G.J."/>
            <person name="Westrop G.D."/>
            <person name="Mueller S."/>
            <person name="Dessi D."/>
            <person name="Fiori P.L."/>
            <person name="Ren Q."/>
            <person name="Paulsen I."/>
            <person name="Zhang H."/>
            <person name="Bastida-Corcuera F.D."/>
            <person name="Simoes-Barbosa A."/>
            <person name="Brown M.T."/>
            <person name="Hayes R.D."/>
            <person name="Mukherjee M."/>
            <person name="Okumura C.Y."/>
            <person name="Schneider R."/>
            <person name="Smith A.J."/>
            <person name="Vanacova S."/>
            <person name="Villalvazo M."/>
            <person name="Haas B.J."/>
            <person name="Pertea M."/>
            <person name="Feldblyum T.V."/>
            <person name="Utterback T.R."/>
            <person name="Shu C.L."/>
            <person name="Osoegawa K."/>
            <person name="de Jong P.J."/>
            <person name="Hrdy I."/>
            <person name="Horvathova L."/>
            <person name="Zubacova Z."/>
            <person name="Dolezal P."/>
            <person name="Malik S.B."/>
            <person name="Logsdon J.M. Jr."/>
            <person name="Henze K."/>
            <person name="Gupta A."/>
            <person name="Wang C.C."/>
            <person name="Dunne R.L."/>
            <person name="Upcroft J.A."/>
            <person name="Upcroft P."/>
            <person name="White O."/>
            <person name="Salzberg S.L."/>
            <person name="Tang P."/>
            <person name="Chiu C.-H."/>
            <person name="Lee Y.-S."/>
            <person name="Embley T.M."/>
            <person name="Coombs G.H."/>
            <person name="Mottram J.C."/>
            <person name="Tachezy J."/>
            <person name="Fraser-Liggett C.M."/>
            <person name="Johnson P.J."/>
        </authorList>
    </citation>
    <scope>NUCLEOTIDE SEQUENCE [LARGE SCALE GENOMIC DNA]</scope>
    <source>
        <strain evidence="4">G3</strain>
    </source>
</reference>
<comment type="subcellular location">
    <subcellularLocation>
        <location evidence="1">Cytoplasm</location>
    </subcellularLocation>
</comment>
<evidence type="ECO:0000256" key="1">
    <source>
        <dbReference type="ARBA" id="ARBA00004496"/>
    </source>
</evidence>
<dbReference type="InterPro" id="IPR032691">
    <property type="entry name" value="Mon2/Sec7/BIG1-like_HUS"/>
</dbReference>
<dbReference type="OrthoDB" id="430364at2759"/>
<dbReference type="Proteomes" id="UP000001542">
    <property type="component" value="Unassembled WGS sequence"/>
</dbReference>
<dbReference type="SMART" id="SM00222">
    <property type="entry name" value="Sec7"/>
    <property type="match status" value="1"/>
</dbReference>
<proteinExistence type="predicted"/>
<name>A2G6N5_TRIV3</name>
<dbReference type="CDD" id="cd00171">
    <property type="entry name" value="Sec7"/>
    <property type="match status" value="1"/>
</dbReference>
<dbReference type="Pfam" id="PF12783">
    <property type="entry name" value="Sec7-like_HUS"/>
    <property type="match status" value="1"/>
</dbReference>
<evidence type="ECO:0000259" key="3">
    <source>
        <dbReference type="PROSITE" id="PS50190"/>
    </source>
</evidence>
<sequence>MSSPELLIKALPRCLHVLSESLALLTDSKIKLAIKAAESNIKTNVETPKKLDLELVSEPFFLAFNTDYNKFSLQVLESLAVLYHASSVELFPNQKITERTIKVISYMHTIKKDEIKVKACKLISFILLSPSGNLYVHNENMYNIIHSILVLYQSCAEDTKTKEVCEMTLHETMRALIGCYDTLIQKIEFDTVSELAKYTVNALTLNCIQAIETMPSYPQYATPHDIDVTVAIRFLTNAVEKQLFDEKTTILALSTLNGILSSDFPYFNKPFFKNILNEDVRVAILAASYNSSFDTAPYTAALVLTVWSRLSYKFAEGLNEILDQGLTIALSSPDSHVVRRACHIFRVLCNNPLIFVDSFVNFDCDQSGTFKNIFENSFSIICKNAYPTSESKSLQKSALTTLSNILYKLWEFCKNPPAQNTSQNVTQNIIAAKQAKDIFTQGIEIFRDSPKKGLQFFIKNNIVSSDPVEIGKFFFNSPSLPGQSIGEIIGGNKPENAAILKSYMNCFDFSGMTFEKAFRTFLSAFIIPGEGQMIDRIMEQFGQRFYKQNPSIFSCADTVYVLAYSALMLHTDAHHPTIKKHMTLEEFIKNNRGIDNGKDLPTDFLTDLYNGIKREKIFVSPTNISNNNLINRQQRIEIYQQQCQQTLQAARQHITGDKFVFTHVDSPLLLGPMLQRVWGPLVACLSISLEATNDQKIIDLILSSMESALHISARCYVEDALQSLLDALTKFTRLRHNCDVQEPKNIQCTDLLLKFVVEEREYIKNAWSVFLEEVSLMESIKDLSNVKEYLDKAEELYEHTKSLDRESINDFCRAMSIVCIRETEESTPRNYMLQSMSKVAIINMDREKYVWNEIWTAISPNIVYGGSHKNKSIAEFSIKLLTDLSEKFLAKEEKTDYHYQERFLSPMLDIYYGASHRHIQEVLLDSIGKLAFSFHSNFHSGWTVILRILTESSRDEHFIDRTFRIIENVIVNYPTDISPYISSVLTTLSSFCIHDKTGNISQTALTFFSVVSDFINDDETWLTLFDELYNISIHTENDVRTVSSEISLEIILKFCVSQRRISDEFRSTTLLKRILPRIVVGSHSDEFQCTLVQEIFDQEFHFENSFSSVDILTFVFSLIKCEGVCKAAIDRCIECLRSCSISNEHVSLIRAEKGIDSYSEKIISIVLSK</sequence>
<evidence type="ECO:0000313" key="5">
    <source>
        <dbReference type="Proteomes" id="UP000001542"/>
    </source>
</evidence>
<dbReference type="AlphaFoldDB" id="A2G6N5"/>
<dbReference type="eggNOG" id="KOG0929">
    <property type="taxonomic scope" value="Eukaryota"/>
</dbReference>
<dbReference type="InterPro" id="IPR023394">
    <property type="entry name" value="Sec7_C_sf"/>
</dbReference>
<dbReference type="PANTHER" id="PTHR10663:SF375">
    <property type="entry name" value="LD29171P"/>
    <property type="match status" value="1"/>
</dbReference>
<dbReference type="Gene3D" id="1.10.220.20">
    <property type="match status" value="1"/>
</dbReference>